<evidence type="ECO:0000313" key="3">
    <source>
        <dbReference type="EMBL" id="EIE91554.1"/>
    </source>
</evidence>
<dbReference type="PANTHER" id="PTHR38848">
    <property type="entry name" value="G-PROTEIN COUPLED RECEPTORS FAMILY 3 PROFILE DOMAIN-CONTAINING PROTEIN"/>
    <property type="match status" value="1"/>
</dbReference>
<name>I1CSX4_RHIO9</name>
<keyword evidence="2" id="KW-0812">Transmembrane</keyword>
<reference evidence="3 4" key="1">
    <citation type="journal article" date="2009" name="PLoS Genet.">
        <title>Genomic analysis of the basal lineage fungus Rhizopus oryzae reveals a whole-genome duplication.</title>
        <authorList>
            <person name="Ma L.-J."/>
            <person name="Ibrahim A.S."/>
            <person name="Skory C."/>
            <person name="Grabherr M.G."/>
            <person name="Burger G."/>
            <person name="Butler M."/>
            <person name="Elias M."/>
            <person name="Idnurm A."/>
            <person name="Lang B.F."/>
            <person name="Sone T."/>
            <person name="Abe A."/>
            <person name="Calvo S.E."/>
            <person name="Corrochano L.M."/>
            <person name="Engels R."/>
            <person name="Fu J."/>
            <person name="Hansberg W."/>
            <person name="Kim J.-M."/>
            <person name="Kodira C.D."/>
            <person name="Koehrsen M.J."/>
            <person name="Liu B."/>
            <person name="Miranda-Saavedra D."/>
            <person name="O'Leary S."/>
            <person name="Ortiz-Castellanos L."/>
            <person name="Poulter R."/>
            <person name="Rodriguez-Romero J."/>
            <person name="Ruiz-Herrera J."/>
            <person name="Shen Y.-Q."/>
            <person name="Zeng Q."/>
            <person name="Galagan J."/>
            <person name="Birren B.W."/>
            <person name="Cuomo C.A."/>
            <person name="Wickes B.L."/>
        </authorList>
    </citation>
    <scope>NUCLEOTIDE SEQUENCE [LARGE SCALE GENOMIC DNA]</scope>
    <source>
        <strain evidence="4">RA 99-880 / ATCC MYA-4621 / FGSC 9543 / NRRL 43880</strain>
    </source>
</reference>
<dbReference type="AlphaFoldDB" id="I1CSX4"/>
<sequence>MYRFHVVLLLPYIGIFVLMLIFHTTEIEASGICIIGLQAVASLPLVVFNLYMTLLFIRPLLKLSGGLKFSWTSSRLNEVAIRTLASSIVCLVVSFANIFVLVLLNDVTINVITVHWVTSQSPGSRVKGSGAVNSHQLSQLEKSHQRLQNETGATSSILQQLETHYEEHAISSAPPYSSCSEPSPIGLQLKDKTEDSPCHDGISADESYISSKPLTN</sequence>
<evidence type="ECO:0000256" key="1">
    <source>
        <dbReference type="SAM" id="MobiDB-lite"/>
    </source>
</evidence>
<dbReference type="VEuPathDB" id="FungiDB:RO3G_16265"/>
<dbReference type="GeneID" id="93623230"/>
<dbReference type="PANTHER" id="PTHR38848:SF3">
    <property type="entry name" value="G-PROTEIN COUPLED RECEPTORS FAMILY 3 PROFILE DOMAIN-CONTAINING PROTEIN"/>
    <property type="match status" value="1"/>
</dbReference>
<feature type="transmembrane region" description="Helical" evidence="2">
    <location>
        <begin position="29"/>
        <end position="58"/>
    </location>
</feature>
<evidence type="ECO:0000256" key="2">
    <source>
        <dbReference type="SAM" id="Phobius"/>
    </source>
</evidence>
<dbReference type="eggNOG" id="ENOG502RY0X">
    <property type="taxonomic scope" value="Eukaryota"/>
</dbReference>
<dbReference type="EMBL" id="CH476750">
    <property type="protein sequence ID" value="EIE91554.1"/>
    <property type="molecule type" value="Genomic_DNA"/>
</dbReference>
<keyword evidence="2" id="KW-0472">Membrane</keyword>
<keyword evidence="4" id="KW-1185">Reference proteome</keyword>
<gene>
    <name evidence="3" type="ORF">RO3G_16265</name>
</gene>
<organism evidence="3 4">
    <name type="scientific">Rhizopus delemar (strain RA 99-880 / ATCC MYA-4621 / FGSC 9543 / NRRL 43880)</name>
    <name type="common">Mucormycosis agent</name>
    <name type="synonym">Rhizopus arrhizus var. delemar</name>
    <dbReference type="NCBI Taxonomy" id="246409"/>
    <lineage>
        <taxon>Eukaryota</taxon>
        <taxon>Fungi</taxon>
        <taxon>Fungi incertae sedis</taxon>
        <taxon>Mucoromycota</taxon>
        <taxon>Mucoromycotina</taxon>
        <taxon>Mucoromycetes</taxon>
        <taxon>Mucorales</taxon>
        <taxon>Mucorineae</taxon>
        <taxon>Rhizopodaceae</taxon>
        <taxon>Rhizopus</taxon>
    </lineage>
</organism>
<feature type="transmembrane region" description="Helical" evidence="2">
    <location>
        <begin position="79"/>
        <end position="104"/>
    </location>
</feature>
<feature type="compositionally biased region" description="Basic and acidic residues" evidence="1">
    <location>
        <begin position="189"/>
        <end position="198"/>
    </location>
</feature>
<dbReference type="InParanoid" id="I1CSX4"/>
<protein>
    <submittedName>
        <fullName evidence="3">Uncharacterized protein</fullName>
    </submittedName>
</protein>
<feature type="transmembrane region" description="Helical" evidence="2">
    <location>
        <begin position="7"/>
        <end position="23"/>
    </location>
</feature>
<dbReference type="OrthoDB" id="3210850at2759"/>
<feature type="region of interest" description="Disordered" evidence="1">
    <location>
        <begin position="172"/>
        <end position="216"/>
    </location>
</feature>
<proteinExistence type="predicted"/>
<dbReference type="RefSeq" id="XP_067526950.1">
    <property type="nucleotide sequence ID" value="XM_067670849.1"/>
</dbReference>
<keyword evidence="2" id="KW-1133">Transmembrane helix</keyword>
<accession>I1CSX4</accession>
<dbReference type="Proteomes" id="UP000009138">
    <property type="component" value="Unassembled WGS sequence"/>
</dbReference>
<evidence type="ECO:0000313" key="4">
    <source>
        <dbReference type="Proteomes" id="UP000009138"/>
    </source>
</evidence>